<dbReference type="AlphaFoldDB" id="A0A5B6WX51"/>
<proteinExistence type="predicted"/>
<reference evidence="2" key="1">
    <citation type="journal article" date="2019" name="Plant Biotechnol. J.">
        <title>Genome sequencing of the Australian wild diploid species Gossypium australe highlights disease resistance and delayed gland morphogenesis.</title>
        <authorList>
            <person name="Cai Y."/>
            <person name="Cai X."/>
            <person name="Wang Q."/>
            <person name="Wang P."/>
            <person name="Zhang Y."/>
            <person name="Cai C."/>
            <person name="Xu Y."/>
            <person name="Wang K."/>
            <person name="Zhou Z."/>
            <person name="Wang C."/>
            <person name="Geng S."/>
            <person name="Li B."/>
            <person name="Dong Q."/>
            <person name="Hou Y."/>
            <person name="Wang H."/>
            <person name="Ai P."/>
            <person name="Liu Z."/>
            <person name="Yi F."/>
            <person name="Sun M."/>
            <person name="An G."/>
            <person name="Cheng J."/>
            <person name="Zhang Y."/>
            <person name="Shi Q."/>
            <person name="Xie Y."/>
            <person name="Shi X."/>
            <person name="Chang Y."/>
            <person name="Huang F."/>
            <person name="Chen Y."/>
            <person name="Hong S."/>
            <person name="Mi L."/>
            <person name="Sun Q."/>
            <person name="Zhang L."/>
            <person name="Zhou B."/>
            <person name="Peng R."/>
            <person name="Zhang X."/>
            <person name="Liu F."/>
        </authorList>
    </citation>
    <scope>NUCLEOTIDE SEQUENCE [LARGE SCALE GENOMIC DNA]</scope>
    <source>
        <strain evidence="2">cv. PA1801</strain>
    </source>
</reference>
<comment type="caution">
    <text evidence="1">The sequence shown here is derived from an EMBL/GenBank/DDBJ whole genome shotgun (WGS) entry which is preliminary data.</text>
</comment>
<keyword evidence="1" id="KW-0418">Kinase</keyword>
<dbReference type="GO" id="GO:0016301">
    <property type="term" value="F:kinase activity"/>
    <property type="evidence" value="ECO:0007669"/>
    <property type="project" value="UniProtKB-KW"/>
</dbReference>
<protein>
    <submittedName>
        <fullName evidence="1">Receptor-like protein kinase</fullName>
    </submittedName>
</protein>
<keyword evidence="2" id="KW-1185">Reference proteome</keyword>
<dbReference type="OrthoDB" id="998593at2759"/>
<keyword evidence="1" id="KW-0808">Transferase</keyword>
<sequence length="68" mass="8009">MLRRYRSDPSHLILPSEIEIQPNMTYSVEPIRILAREVKQLRNKSFVTTTRCRRGYVGNRGSYEKTVP</sequence>
<dbReference type="Proteomes" id="UP000325315">
    <property type="component" value="Unassembled WGS sequence"/>
</dbReference>
<gene>
    <name evidence="1" type="ORF">EPI10_030413</name>
</gene>
<dbReference type="PANTHER" id="PTHR46148">
    <property type="entry name" value="CHROMO DOMAIN-CONTAINING PROTEIN"/>
    <property type="match status" value="1"/>
</dbReference>
<dbReference type="PANTHER" id="PTHR46148:SF44">
    <property type="entry name" value="GAG-POL POLYPROTEIN"/>
    <property type="match status" value="1"/>
</dbReference>
<name>A0A5B6WX51_9ROSI</name>
<evidence type="ECO:0000313" key="1">
    <source>
        <dbReference type="EMBL" id="KAA3486510.1"/>
    </source>
</evidence>
<accession>A0A5B6WX51</accession>
<keyword evidence="1" id="KW-0675">Receptor</keyword>
<organism evidence="1 2">
    <name type="scientific">Gossypium australe</name>
    <dbReference type="NCBI Taxonomy" id="47621"/>
    <lineage>
        <taxon>Eukaryota</taxon>
        <taxon>Viridiplantae</taxon>
        <taxon>Streptophyta</taxon>
        <taxon>Embryophyta</taxon>
        <taxon>Tracheophyta</taxon>
        <taxon>Spermatophyta</taxon>
        <taxon>Magnoliopsida</taxon>
        <taxon>eudicotyledons</taxon>
        <taxon>Gunneridae</taxon>
        <taxon>Pentapetalae</taxon>
        <taxon>rosids</taxon>
        <taxon>malvids</taxon>
        <taxon>Malvales</taxon>
        <taxon>Malvaceae</taxon>
        <taxon>Malvoideae</taxon>
        <taxon>Gossypium</taxon>
    </lineage>
</organism>
<dbReference type="EMBL" id="SMMG02000001">
    <property type="protein sequence ID" value="KAA3486510.1"/>
    <property type="molecule type" value="Genomic_DNA"/>
</dbReference>
<evidence type="ECO:0000313" key="2">
    <source>
        <dbReference type="Proteomes" id="UP000325315"/>
    </source>
</evidence>